<gene>
    <name evidence="2" type="ORF">AV903_02110</name>
    <name evidence="3" type="ORF">SY86_00490</name>
</gene>
<evidence type="ECO:0000313" key="3">
    <source>
        <dbReference type="EMBL" id="KKF38051.1"/>
    </source>
</evidence>
<dbReference type="EMBL" id="JXNU01000001">
    <property type="protein sequence ID" value="KKF38051.1"/>
    <property type="molecule type" value="Genomic_DNA"/>
</dbReference>
<evidence type="ECO:0000313" key="2">
    <source>
        <dbReference type="EMBL" id="AXF75174.1"/>
    </source>
</evidence>
<organism evidence="3 4">
    <name type="scientific">Erwinia tracheiphila</name>
    <dbReference type="NCBI Taxonomy" id="65700"/>
    <lineage>
        <taxon>Bacteria</taxon>
        <taxon>Pseudomonadati</taxon>
        <taxon>Pseudomonadota</taxon>
        <taxon>Gammaproteobacteria</taxon>
        <taxon>Enterobacterales</taxon>
        <taxon>Erwiniaceae</taxon>
        <taxon>Erwinia</taxon>
    </lineage>
</organism>
<protein>
    <recommendedName>
        <fullName evidence="1">ParE-like toxin domain-containing protein</fullName>
    </recommendedName>
</protein>
<dbReference type="STRING" id="65700.SY86_00490"/>
<dbReference type="Proteomes" id="UP000264980">
    <property type="component" value="Chromosome"/>
</dbReference>
<dbReference type="Proteomes" id="UP000033924">
    <property type="component" value="Unassembled WGS sequence"/>
</dbReference>
<feature type="domain" description="ParE-like toxin" evidence="1">
    <location>
        <begin position="11"/>
        <end position="68"/>
    </location>
</feature>
<keyword evidence="4" id="KW-1185">Reference proteome</keyword>
<dbReference type="PATRIC" id="fig|65700.7.peg.123"/>
<reference evidence="3 4" key="1">
    <citation type="submission" date="2015-01" db="EMBL/GenBank/DDBJ databases">
        <title>Erwinia tracheiphila.</title>
        <authorList>
            <person name="Shapiro L.R."/>
        </authorList>
    </citation>
    <scope>NUCLEOTIDE SEQUENCE [LARGE SCALE GENOMIC DNA]</scope>
    <source>
        <strain evidence="3 4">BuffGH</strain>
    </source>
</reference>
<dbReference type="RefSeq" id="WP_016191859.1">
    <property type="nucleotide sequence ID" value="NZ_CP013970.1"/>
</dbReference>
<evidence type="ECO:0000259" key="1">
    <source>
        <dbReference type="Pfam" id="PF24732"/>
    </source>
</evidence>
<reference evidence="2 5" key="2">
    <citation type="submission" date="2016-01" db="EMBL/GenBank/DDBJ databases">
        <authorList>
            <person name="Oliw E.H."/>
        </authorList>
    </citation>
    <scope>NUCLEOTIDE SEQUENCE [LARGE SCALE GENOMIC DNA]</scope>
    <source>
        <strain evidence="2 5">MDcuke</strain>
    </source>
</reference>
<name>A0A0M2KM31_9GAMM</name>
<accession>A0A0M2KM31</accession>
<proteinExistence type="predicted"/>
<evidence type="ECO:0000313" key="4">
    <source>
        <dbReference type="Proteomes" id="UP000033924"/>
    </source>
</evidence>
<sequence length="77" mass="9073">MNVKFNNAPLWITEKALALLSQFSNSRVIPRRVKNKPLLTLRVNKRWHLLSHNGGKDWQLLTHNDYRNIITQQPEAK</sequence>
<dbReference type="Pfam" id="PF24732">
    <property type="entry name" value="ParE_like"/>
    <property type="match status" value="1"/>
</dbReference>
<evidence type="ECO:0000313" key="5">
    <source>
        <dbReference type="Proteomes" id="UP000264980"/>
    </source>
</evidence>
<dbReference type="AlphaFoldDB" id="A0A0M2KM31"/>
<dbReference type="EMBL" id="CP013970">
    <property type="protein sequence ID" value="AXF75174.1"/>
    <property type="molecule type" value="Genomic_DNA"/>
</dbReference>
<dbReference type="InterPro" id="IPR056925">
    <property type="entry name" value="ParE-like"/>
</dbReference>